<name>A0A1M4ECL0_9ACTN</name>
<evidence type="ECO:0000313" key="1">
    <source>
        <dbReference type="EMBL" id="SBO96550.1"/>
    </source>
</evidence>
<proteinExistence type="predicted"/>
<reference evidence="1" key="1">
    <citation type="submission" date="2016-04" db="EMBL/GenBank/DDBJ databases">
        <authorList>
            <person name="Evans L.H."/>
            <person name="Alamgir A."/>
            <person name="Owens N."/>
            <person name="Weber N.D."/>
            <person name="Virtaneva K."/>
            <person name="Barbian K."/>
            <person name="Babar A."/>
            <person name="Rosenke K."/>
        </authorList>
    </citation>
    <scope>NUCLEOTIDE SEQUENCE</scope>
    <source>
        <strain evidence="1">Nono1</strain>
    </source>
</reference>
<protein>
    <recommendedName>
        <fullName evidence="2">VOC domain-containing protein</fullName>
    </recommendedName>
</protein>
<dbReference type="EMBL" id="LT559118">
    <property type="protein sequence ID" value="SBO96550.1"/>
    <property type="molecule type" value="Genomic_DNA"/>
</dbReference>
<accession>A0A1M4ECL0</accession>
<evidence type="ECO:0008006" key="2">
    <source>
        <dbReference type="Google" id="ProtNLM"/>
    </source>
</evidence>
<dbReference type="InterPro" id="IPR029068">
    <property type="entry name" value="Glyas_Bleomycin-R_OHBP_Dase"/>
</dbReference>
<dbReference type="Gene3D" id="3.10.180.10">
    <property type="entry name" value="2,3-Dihydroxybiphenyl 1,2-Dioxygenase, domain 1"/>
    <property type="match status" value="1"/>
</dbReference>
<gene>
    <name evidence="1" type="ORF">BN4615_P6066</name>
</gene>
<organism evidence="1">
    <name type="scientific">Nonomuraea gerenzanensis</name>
    <dbReference type="NCBI Taxonomy" id="93944"/>
    <lineage>
        <taxon>Bacteria</taxon>
        <taxon>Bacillati</taxon>
        <taxon>Actinomycetota</taxon>
        <taxon>Actinomycetes</taxon>
        <taxon>Streptosporangiales</taxon>
        <taxon>Streptosporangiaceae</taxon>
        <taxon>Nonomuraea</taxon>
    </lineage>
</organism>
<dbReference type="RefSeq" id="WP_225275840.1">
    <property type="nucleotide sequence ID" value="NZ_CP084058.1"/>
</dbReference>
<sequence length="122" mass="13213">MATGIFAGIPVRDCKSAVEWYTRLLGRDPAFWPNDVEAVWQLAEDRYVYVIEDAARAGGGVCMIWVDDPASEVDRIAGRGLRPVDMEQHGNVCKWVFHDADGNETGIGGETAAPLPAPEAGP</sequence>
<dbReference type="AlphaFoldDB" id="A0A1M4ECL0"/>
<dbReference type="CDD" id="cd06587">
    <property type="entry name" value="VOC"/>
    <property type="match status" value="1"/>
</dbReference>
<dbReference type="SUPFAM" id="SSF54593">
    <property type="entry name" value="Glyoxalase/Bleomycin resistance protein/Dihydroxybiphenyl dioxygenase"/>
    <property type="match status" value="1"/>
</dbReference>